<evidence type="ECO:0000313" key="1">
    <source>
        <dbReference type="EMBL" id="TGY98372.1"/>
    </source>
</evidence>
<dbReference type="EMBL" id="SRYA01000001">
    <property type="protein sequence ID" value="TGY98372.1"/>
    <property type="molecule type" value="Genomic_DNA"/>
</dbReference>
<reference evidence="1" key="1">
    <citation type="submission" date="2019-04" db="EMBL/GenBank/DDBJ databases">
        <title>Microbes associate with the intestines of laboratory mice.</title>
        <authorList>
            <person name="Navarre W."/>
            <person name="Wong E."/>
            <person name="Huang K."/>
            <person name="Tropini C."/>
            <person name="Ng K."/>
            <person name="Yu B."/>
        </authorList>
    </citation>
    <scope>NUCLEOTIDE SEQUENCE</scope>
    <source>
        <strain evidence="1">NM01_1-7b</strain>
    </source>
</reference>
<gene>
    <name evidence="1" type="ORF">E5329_00950</name>
</gene>
<sequence length="304" mass="34090">MGTSTQKRCSSKYFSEKAFKILAVFILFFAGVLSCLPVFFLVTGAITGEQELRANLQGVLQGQGRTQFVLFPMFPTARGFVELLLDAPEFYVVFWNSVKITLVILVGQLAAAVPAAWGFSRWHGKVSSVLFYIYTILMLLPFQVTMLSHYIVIDRLGMMDTHGSVVIPAVFSTFPVFLMYRSFLMIPEEVYEAFSLDGGSRFQAFCHIGVPLAMPGIKASVLLNMVEYWNMVEQPLLFLKTPSLWPFSIYIPNIGNEELSYIFAFSLVVLIPMALVILIGREELGRGIGAMAQVKQERGETDER</sequence>
<evidence type="ECO:0000313" key="2">
    <source>
        <dbReference type="Proteomes" id="UP000304953"/>
    </source>
</evidence>
<organism evidence="1 2">
    <name type="scientific">Petralouisia muris</name>
    <dbReference type="NCBI Taxonomy" id="3032872"/>
    <lineage>
        <taxon>Bacteria</taxon>
        <taxon>Bacillati</taxon>
        <taxon>Bacillota</taxon>
        <taxon>Clostridia</taxon>
        <taxon>Lachnospirales</taxon>
        <taxon>Lachnospiraceae</taxon>
        <taxon>Petralouisia</taxon>
    </lineage>
</organism>
<keyword evidence="2" id="KW-1185">Reference proteome</keyword>
<protein>
    <submittedName>
        <fullName evidence="1">Carbohydrate ABC transporter permease</fullName>
    </submittedName>
</protein>
<accession>A0AC61S247</accession>
<dbReference type="Proteomes" id="UP000304953">
    <property type="component" value="Unassembled WGS sequence"/>
</dbReference>
<proteinExistence type="predicted"/>
<comment type="caution">
    <text evidence="1">The sequence shown here is derived from an EMBL/GenBank/DDBJ whole genome shotgun (WGS) entry which is preliminary data.</text>
</comment>
<name>A0AC61S247_9FIRM</name>